<dbReference type="Proteomes" id="UP000054621">
    <property type="component" value="Unassembled WGS sequence"/>
</dbReference>
<dbReference type="EMBL" id="LNYV01000037">
    <property type="protein sequence ID" value="KTD54161.1"/>
    <property type="molecule type" value="Genomic_DNA"/>
</dbReference>
<dbReference type="AlphaFoldDB" id="A0A0W0YB56"/>
<gene>
    <name evidence="1" type="ORF">Lsai_2983</name>
</gene>
<comment type="caution">
    <text evidence="1">The sequence shown here is derived from an EMBL/GenBank/DDBJ whole genome shotgun (WGS) entry which is preliminary data.</text>
</comment>
<evidence type="ECO:0000313" key="2">
    <source>
        <dbReference type="Proteomes" id="UP000054621"/>
    </source>
</evidence>
<sequence>MLRFLGFFAQPTKIAIQSGAGAMATAAIASGAYQVGTTVQSKVKEKYQQLQGDDSPLKDCYFPKIDFTPR</sequence>
<reference evidence="1 2" key="1">
    <citation type="submission" date="2015-11" db="EMBL/GenBank/DDBJ databases">
        <title>Genomic analysis of 38 Legionella species identifies large and diverse effector repertoires.</title>
        <authorList>
            <person name="Burstein D."/>
            <person name="Amaro F."/>
            <person name="Zusman T."/>
            <person name="Lifshitz Z."/>
            <person name="Cohen O."/>
            <person name="Gilbert J.A."/>
            <person name="Pupko T."/>
            <person name="Shuman H.A."/>
            <person name="Segal G."/>
        </authorList>
    </citation>
    <scope>NUCLEOTIDE SEQUENCE [LARGE SCALE GENOMIC DNA]</scope>
    <source>
        <strain evidence="1 2">Mt.St.Helens-4</strain>
    </source>
</reference>
<name>A0A0W0YB56_9GAMM</name>
<dbReference type="RefSeq" id="WP_027270615.1">
    <property type="nucleotide sequence ID" value="NZ_CAAAJE010000009.1"/>
</dbReference>
<protein>
    <submittedName>
        <fullName evidence="1">Uncharacterized protein</fullName>
    </submittedName>
</protein>
<dbReference type="eggNOG" id="ENOG5031F03">
    <property type="taxonomic scope" value="Bacteria"/>
</dbReference>
<accession>A0A0W0YB56</accession>
<dbReference type="PATRIC" id="fig|28087.4.peg.3205"/>
<evidence type="ECO:0000313" key="1">
    <source>
        <dbReference type="EMBL" id="KTD54161.1"/>
    </source>
</evidence>
<proteinExistence type="predicted"/>
<dbReference type="OrthoDB" id="5653558at2"/>
<organism evidence="1 2">
    <name type="scientific">Legionella sainthelensi</name>
    <dbReference type="NCBI Taxonomy" id="28087"/>
    <lineage>
        <taxon>Bacteria</taxon>
        <taxon>Pseudomonadati</taxon>
        <taxon>Pseudomonadota</taxon>
        <taxon>Gammaproteobacteria</taxon>
        <taxon>Legionellales</taxon>
        <taxon>Legionellaceae</taxon>
        <taxon>Legionella</taxon>
    </lineage>
</organism>